<protein>
    <submittedName>
        <fullName evidence="8">Cytochrome d ubiquinol oxidase subunit II</fullName>
    </submittedName>
</protein>
<keyword evidence="4 7" id="KW-0812">Transmembrane</keyword>
<accession>A0AAJ4NEZ8</accession>
<evidence type="ECO:0000256" key="4">
    <source>
        <dbReference type="ARBA" id="ARBA00022692"/>
    </source>
</evidence>
<dbReference type="GO" id="GO:0005886">
    <property type="term" value="C:plasma membrane"/>
    <property type="evidence" value="ECO:0007669"/>
    <property type="project" value="UniProtKB-SubCell"/>
</dbReference>
<keyword evidence="6 7" id="KW-0472">Membrane</keyword>
<dbReference type="Pfam" id="PF02322">
    <property type="entry name" value="Cyt_bd_oxida_II"/>
    <property type="match status" value="1"/>
</dbReference>
<dbReference type="InterPro" id="IPR003317">
    <property type="entry name" value="Cyt-d_oxidase_su2"/>
</dbReference>
<feature type="transmembrane region" description="Helical" evidence="7">
    <location>
        <begin position="159"/>
        <end position="181"/>
    </location>
</feature>
<dbReference type="GO" id="GO:0009055">
    <property type="term" value="F:electron transfer activity"/>
    <property type="evidence" value="ECO:0007669"/>
    <property type="project" value="TreeGrafter"/>
</dbReference>
<feature type="transmembrane region" description="Helical" evidence="7">
    <location>
        <begin position="85"/>
        <end position="105"/>
    </location>
</feature>
<feature type="transmembrane region" description="Helical" evidence="7">
    <location>
        <begin position="117"/>
        <end position="139"/>
    </location>
</feature>
<organism evidence="8 9">
    <name type="scientific">Providencia rettgeri</name>
    <dbReference type="NCBI Taxonomy" id="587"/>
    <lineage>
        <taxon>Bacteria</taxon>
        <taxon>Pseudomonadati</taxon>
        <taxon>Pseudomonadota</taxon>
        <taxon>Gammaproteobacteria</taxon>
        <taxon>Enterobacterales</taxon>
        <taxon>Morganellaceae</taxon>
        <taxon>Providencia</taxon>
    </lineage>
</organism>
<gene>
    <name evidence="8" type="primary">cydB</name>
    <name evidence="8" type="ORF">KOF27_10820</name>
</gene>
<dbReference type="Proteomes" id="UP000682358">
    <property type="component" value="Chromosome"/>
</dbReference>
<feature type="transmembrane region" description="Helical" evidence="7">
    <location>
        <begin position="224"/>
        <end position="248"/>
    </location>
</feature>
<dbReference type="GO" id="GO:0016682">
    <property type="term" value="F:oxidoreductase activity, acting on diphenols and related substances as donors, oxygen as acceptor"/>
    <property type="evidence" value="ECO:0007669"/>
    <property type="project" value="TreeGrafter"/>
</dbReference>
<comment type="subcellular location">
    <subcellularLocation>
        <location evidence="1">Cell membrane</location>
        <topology evidence="1">Multi-pass membrane protein</topology>
    </subcellularLocation>
</comment>
<dbReference type="EMBL" id="CP076405">
    <property type="protein sequence ID" value="QWQ19149.2"/>
    <property type="molecule type" value="Genomic_DNA"/>
</dbReference>
<dbReference type="GO" id="GO:0019646">
    <property type="term" value="P:aerobic electron transport chain"/>
    <property type="evidence" value="ECO:0007669"/>
    <property type="project" value="TreeGrafter"/>
</dbReference>
<keyword evidence="5 7" id="KW-1133">Transmembrane helix</keyword>
<dbReference type="AlphaFoldDB" id="A0AAJ4NEZ8"/>
<evidence type="ECO:0000256" key="6">
    <source>
        <dbReference type="ARBA" id="ARBA00023136"/>
    </source>
</evidence>
<reference evidence="8" key="1">
    <citation type="submission" date="2021-06" db="EMBL/GenBank/DDBJ databases">
        <title>Emergence of genetically related NDM-1-producing Providencia rettgeri strains in Argentina.</title>
        <authorList>
            <person name="Pasteran F."/>
            <person name="Meo A."/>
            <person name="Gomez S."/>
            <person name="Derdoy L."/>
            <person name="Albronoz E."/>
            <person name="Faccone D."/>
            <person name="Guerriero L."/>
            <person name="Archuby D."/>
            <person name="Tarzia A."/>
            <person name="Lopez M."/>
            <person name="Corso A."/>
        </authorList>
    </citation>
    <scope>NUCLEOTIDE SEQUENCE</scope>
    <source>
        <strain evidence="8">PreM15628</strain>
    </source>
</reference>
<evidence type="ECO:0000313" key="9">
    <source>
        <dbReference type="Proteomes" id="UP000682358"/>
    </source>
</evidence>
<name>A0AAJ4NEZ8_PRORE</name>
<evidence type="ECO:0000256" key="1">
    <source>
        <dbReference type="ARBA" id="ARBA00004651"/>
    </source>
</evidence>
<comment type="similarity">
    <text evidence="2">Belongs to the cytochrome ubiquinol oxidase subunit 2 family.</text>
</comment>
<evidence type="ECO:0000313" key="8">
    <source>
        <dbReference type="EMBL" id="QWQ19149.2"/>
    </source>
</evidence>
<keyword evidence="3" id="KW-1003">Cell membrane</keyword>
<feature type="transmembrane region" description="Helical" evidence="7">
    <location>
        <begin position="193"/>
        <end position="212"/>
    </location>
</feature>
<feature type="transmembrane region" description="Helical" evidence="7">
    <location>
        <begin position="6"/>
        <end position="37"/>
    </location>
</feature>
<evidence type="ECO:0000256" key="2">
    <source>
        <dbReference type="ARBA" id="ARBA00007543"/>
    </source>
</evidence>
<evidence type="ECO:0000256" key="7">
    <source>
        <dbReference type="SAM" id="Phobius"/>
    </source>
</evidence>
<dbReference type="GO" id="GO:0070069">
    <property type="term" value="C:cytochrome complex"/>
    <property type="evidence" value="ECO:0007669"/>
    <property type="project" value="TreeGrafter"/>
</dbReference>
<feature type="transmembrane region" description="Helical" evidence="7">
    <location>
        <begin position="260"/>
        <end position="280"/>
    </location>
</feature>
<sequence>MGIDLPLIWFVIIVFSMLMYIVMDGFDLGIGILYPALKDSQDRDLMMNSVAPVWDGNETWLVLGGAALFGAFPLAYAIVLDALSIPLTFMLLALIFRGVAFEFRFRADESHRRHWDHAFIWGSIFATFVQGVVVGAFIQGFHVENRVYMGGYFDWFSPFPLFCGFGLVVAYALLACGWLIMKTEGHLRSTMYRVLRPLTLLMLAVIAVISFWTPMLNDAVFERWFTLPNLFFFLPVPLLVLGCTWLILKSAKRQRFDSVPFLAALMLIFLGFTGLGISIWPTLIPPAVSFRDAAGPSESLGFMLVGALFIIPVILVYTYWSYYVFRGKITPEQGYHW</sequence>
<dbReference type="PANTHER" id="PTHR43141">
    <property type="entry name" value="CYTOCHROME BD2 SUBUNIT II"/>
    <property type="match status" value="1"/>
</dbReference>
<dbReference type="PANTHER" id="PTHR43141:SF4">
    <property type="entry name" value="CYTOCHROME BD2 SUBUNIT II"/>
    <property type="match status" value="1"/>
</dbReference>
<evidence type="ECO:0000256" key="3">
    <source>
        <dbReference type="ARBA" id="ARBA00022475"/>
    </source>
</evidence>
<feature type="transmembrane region" description="Helical" evidence="7">
    <location>
        <begin position="300"/>
        <end position="320"/>
    </location>
</feature>
<evidence type="ECO:0000256" key="5">
    <source>
        <dbReference type="ARBA" id="ARBA00022989"/>
    </source>
</evidence>
<dbReference type="NCBIfam" id="TIGR00203">
    <property type="entry name" value="cydB"/>
    <property type="match status" value="1"/>
</dbReference>
<proteinExistence type="inferred from homology"/>